<dbReference type="PANTHER" id="PTHR34821:SF2">
    <property type="entry name" value="INNER MEMBRANE PROTEIN YDCZ"/>
    <property type="match status" value="1"/>
</dbReference>
<dbReference type="GO" id="GO:0005886">
    <property type="term" value="C:plasma membrane"/>
    <property type="evidence" value="ECO:0007669"/>
    <property type="project" value="TreeGrafter"/>
</dbReference>
<feature type="transmembrane region" description="Helical" evidence="2">
    <location>
        <begin position="263"/>
        <end position="296"/>
    </location>
</feature>
<name>A0A5A8CAW2_CAFRO</name>
<evidence type="ECO:0000256" key="3">
    <source>
        <dbReference type="SAM" id="SignalP"/>
    </source>
</evidence>
<keyword evidence="2" id="KW-1133">Transmembrane helix</keyword>
<organism evidence="4 5">
    <name type="scientific">Cafeteria roenbergensis</name>
    <name type="common">Marine flagellate</name>
    <dbReference type="NCBI Taxonomy" id="33653"/>
    <lineage>
        <taxon>Eukaryota</taxon>
        <taxon>Sar</taxon>
        <taxon>Stramenopiles</taxon>
        <taxon>Bigyra</taxon>
        <taxon>Opalozoa</taxon>
        <taxon>Bicosoecida</taxon>
        <taxon>Cafeteriaceae</taxon>
        <taxon>Cafeteria</taxon>
    </lineage>
</organism>
<comment type="caution">
    <text evidence="4">The sequence shown here is derived from an EMBL/GenBank/DDBJ whole genome shotgun (WGS) entry which is preliminary data.</text>
</comment>
<reference evidence="4 5" key="1">
    <citation type="submission" date="2019-07" db="EMBL/GenBank/DDBJ databases">
        <title>Genomes of Cafeteria roenbergensis.</title>
        <authorList>
            <person name="Fischer M.G."/>
            <person name="Hackl T."/>
            <person name="Roman M."/>
        </authorList>
    </citation>
    <scope>NUCLEOTIDE SEQUENCE [LARGE SCALE GENOMIC DNA]</scope>
    <source>
        <strain evidence="4 5">BVI</strain>
    </source>
</reference>
<keyword evidence="2" id="KW-0812">Transmembrane</keyword>
<dbReference type="InterPro" id="IPR006750">
    <property type="entry name" value="YdcZ"/>
</dbReference>
<evidence type="ECO:0000313" key="5">
    <source>
        <dbReference type="Proteomes" id="UP000323011"/>
    </source>
</evidence>
<dbReference type="EMBL" id="VLTN01000038">
    <property type="protein sequence ID" value="KAA0149978.1"/>
    <property type="molecule type" value="Genomic_DNA"/>
</dbReference>
<feature type="transmembrane region" description="Helical" evidence="2">
    <location>
        <begin position="182"/>
        <end position="207"/>
    </location>
</feature>
<dbReference type="PANTHER" id="PTHR34821">
    <property type="entry name" value="INNER MEMBRANE PROTEIN YDCZ"/>
    <property type="match status" value="1"/>
</dbReference>
<evidence type="ECO:0000256" key="2">
    <source>
        <dbReference type="SAM" id="Phobius"/>
    </source>
</evidence>
<accession>A0A5A8CAW2</accession>
<evidence type="ECO:0000313" key="4">
    <source>
        <dbReference type="EMBL" id="KAA0149978.1"/>
    </source>
</evidence>
<gene>
    <name evidence="4" type="ORF">FNF29_05598</name>
</gene>
<feature type="transmembrane region" description="Helical" evidence="2">
    <location>
        <begin position="157"/>
        <end position="176"/>
    </location>
</feature>
<proteinExistence type="predicted"/>
<keyword evidence="5" id="KW-1185">Reference proteome</keyword>
<dbReference type="Proteomes" id="UP000323011">
    <property type="component" value="Unassembled WGS sequence"/>
</dbReference>
<dbReference type="AlphaFoldDB" id="A0A5A8CAW2"/>
<evidence type="ECO:0008006" key="6">
    <source>
        <dbReference type="Google" id="ProtNLM"/>
    </source>
</evidence>
<sequence length="398" mass="38545">MSSHSVLVQATAALLAAFAGAAATTAAGLDGALARESLAGVGIYGAFADFVGAVVASGIIAGLVALWQRANKQQPAEASAAEVPSSDDEPQQSGPLWQYCGGVCGAIYVSCAVLGSPLGGFSVLFAAAVAGQLVVGAILDCFFAVGGAQSRIDTWKIGALAVTVLGAILSAVGALLSDDGTITAANAAIGAVLGLVAGTAVALQTVANTRLAERLNSSATVTFFSISLGFVITLIVCIIVTFATEGGAAATVEQIDASRSSPALWLGGIGSVCAVSAGATLPPFVGVAGFSVALVAGQLATSLGLDAGGVLGGSGSVDAWRIVGAVIVFVGAACAQTSNPFAGNAAASGVQSDPKRDGGIPGHDVIDFAPASDSSDIVLASASSPASGKNQGPVAAEP</sequence>
<feature type="transmembrane region" description="Helical" evidence="2">
    <location>
        <begin position="219"/>
        <end position="243"/>
    </location>
</feature>
<keyword evidence="3" id="KW-0732">Signal</keyword>
<protein>
    <recommendedName>
        <fullName evidence="6">EamA domain-containing protein</fullName>
    </recommendedName>
</protein>
<feature type="transmembrane region" description="Helical" evidence="2">
    <location>
        <begin position="96"/>
        <end position="115"/>
    </location>
</feature>
<keyword evidence="2" id="KW-0472">Membrane</keyword>
<feature type="transmembrane region" description="Helical" evidence="2">
    <location>
        <begin position="121"/>
        <end position="145"/>
    </location>
</feature>
<feature type="chain" id="PRO_5022904754" description="EamA domain-containing protein" evidence="3">
    <location>
        <begin position="24"/>
        <end position="398"/>
    </location>
</feature>
<evidence type="ECO:0000256" key="1">
    <source>
        <dbReference type="SAM" id="MobiDB-lite"/>
    </source>
</evidence>
<feature type="signal peptide" evidence="3">
    <location>
        <begin position="1"/>
        <end position="23"/>
    </location>
</feature>
<feature type="transmembrane region" description="Helical" evidence="2">
    <location>
        <begin position="42"/>
        <end position="67"/>
    </location>
</feature>
<dbReference type="Pfam" id="PF04657">
    <property type="entry name" value="DMT_YdcZ"/>
    <property type="match status" value="2"/>
</dbReference>
<feature type="region of interest" description="Disordered" evidence="1">
    <location>
        <begin position="345"/>
        <end position="369"/>
    </location>
</feature>